<name>A0ABR7SX25_9ACTN</name>
<feature type="region of interest" description="Disordered" evidence="1">
    <location>
        <begin position="34"/>
        <end position="62"/>
    </location>
</feature>
<protein>
    <recommendedName>
        <fullName evidence="4">HNH endonuclease</fullName>
    </recommendedName>
</protein>
<reference evidence="2 3" key="1">
    <citation type="submission" date="2020-08" db="EMBL/GenBank/DDBJ databases">
        <title>Genemic of Streptomyces polyaspartic.</title>
        <authorList>
            <person name="Liu W."/>
        </authorList>
    </citation>
    <scope>NUCLEOTIDE SEQUENCE [LARGE SCALE GENOMIC DNA]</scope>
    <source>
        <strain evidence="2 3">TRM66268-LWL</strain>
    </source>
</reference>
<dbReference type="Proteomes" id="UP000642284">
    <property type="component" value="Unassembled WGS sequence"/>
</dbReference>
<keyword evidence="3" id="KW-1185">Reference proteome</keyword>
<proteinExistence type="predicted"/>
<organism evidence="2 3">
    <name type="scientific">Streptomyces polyasparticus</name>
    <dbReference type="NCBI Taxonomy" id="2767826"/>
    <lineage>
        <taxon>Bacteria</taxon>
        <taxon>Bacillati</taxon>
        <taxon>Actinomycetota</taxon>
        <taxon>Actinomycetes</taxon>
        <taxon>Kitasatosporales</taxon>
        <taxon>Streptomycetaceae</taxon>
        <taxon>Streptomyces</taxon>
    </lineage>
</organism>
<comment type="caution">
    <text evidence="2">The sequence shown here is derived from an EMBL/GenBank/DDBJ whole genome shotgun (WGS) entry which is preliminary data.</text>
</comment>
<accession>A0ABR7SX25</accession>
<sequence>MRYTAQGTDCDHIGNPEDHNLNNLRMLCGPHHRKRTALQAQAARGPQSSKRRPVEQHPGLID</sequence>
<evidence type="ECO:0008006" key="4">
    <source>
        <dbReference type="Google" id="ProtNLM"/>
    </source>
</evidence>
<evidence type="ECO:0000313" key="3">
    <source>
        <dbReference type="Proteomes" id="UP000642284"/>
    </source>
</evidence>
<gene>
    <name evidence="2" type="ORF">H9Y04_44110</name>
</gene>
<evidence type="ECO:0000313" key="2">
    <source>
        <dbReference type="EMBL" id="MBC9719507.1"/>
    </source>
</evidence>
<dbReference type="EMBL" id="JACTVJ010000045">
    <property type="protein sequence ID" value="MBC9719507.1"/>
    <property type="molecule type" value="Genomic_DNA"/>
</dbReference>
<dbReference type="RefSeq" id="WP_187819911.1">
    <property type="nucleotide sequence ID" value="NZ_JACTVJ010000045.1"/>
</dbReference>
<evidence type="ECO:0000256" key="1">
    <source>
        <dbReference type="SAM" id="MobiDB-lite"/>
    </source>
</evidence>